<organism evidence="2 3">
    <name type="scientific">Colletotrichum cuscutae</name>
    <dbReference type="NCBI Taxonomy" id="1209917"/>
    <lineage>
        <taxon>Eukaryota</taxon>
        <taxon>Fungi</taxon>
        <taxon>Dikarya</taxon>
        <taxon>Ascomycota</taxon>
        <taxon>Pezizomycotina</taxon>
        <taxon>Sordariomycetes</taxon>
        <taxon>Hypocreomycetidae</taxon>
        <taxon>Glomerellales</taxon>
        <taxon>Glomerellaceae</taxon>
        <taxon>Colletotrichum</taxon>
        <taxon>Colletotrichum acutatum species complex</taxon>
    </lineage>
</organism>
<protein>
    <submittedName>
        <fullName evidence="2">Uncharacterized protein</fullName>
    </submittedName>
</protein>
<keyword evidence="3" id="KW-1185">Reference proteome</keyword>
<proteinExistence type="predicted"/>
<gene>
    <name evidence="2" type="ORF">CCUS01_14453</name>
</gene>
<dbReference type="Proteomes" id="UP001239213">
    <property type="component" value="Unassembled WGS sequence"/>
</dbReference>
<reference evidence="2" key="1">
    <citation type="submission" date="2016-11" db="EMBL/GenBank/DDBJ databases">
        <title>The genome sequence of Colletotrichum cuscutae.</title>
        <authorList>
            <person name="Baroncelli R."/>
        </authorList>
    </citation>
    <scope>NUCLEOTIDE SEQUENCE</scope>
    <source>
        <strain evidence="2">IMI 304802</strain>
    </source>
</reference>
<sequence>MLQQLLRRTNHNSTAMLQHDAFVKAGAGHEEAIVASPQLLLSSITRGFLSNHFDNMSNNGPRRDRCRLSWLDKRHFHCGRNNCQMSPDQTWANKNSTSSTKSSQLTEKVSQASRLKCDFAHFPSSGVLSEQIGFSSQATIMQTRKQRVPAIGPHTDSHICNAIADVTRIRDLGDDMLGQPFTSCIGHKSLSTCIVPHQATAEHATGSSKMLWSAAWVSIADGHHGRSHIDKRPWSIYQYAPQLKLDTNWQPVIVKAAREMDFYNREESAIETAKWHLRGDGASLASSRPVPNDKLRKQDAKKSVFLSREEASTYSLDVDKQELWLKAGMIPPRRLPQGGDASDIMEAKDRFPRLLLLVVTSRQAAESADKERRDHDDSTAGQSREETDCTIELSYTIQLLHSNKYGPALAAAIAKMEGRAIDERMAYCVETPWLLVHPESPYAIGSTAKNEIMGSKKTPHS</sequence>
<name>A0AAI9Y938_9PEZI</name>
<feature type="region of interest" description="Disordered" evidence="1">
    <location>
        <begin position="365"/>
        <end position="386"/>
    </location>
</feature>
<dbReference type="AlphaFoldDB" id="A0AAI9Y938"/>
<comment type="caution">
    <text evidence="2">The sequence shown here is derived from an EMBL/GenBank/DDBJ whole genome shotgun (WGS) entry which is preliminary data.</text>
</comment>
<evidence type="ECO:0000256" key="1">
    <source>
        <dbReference type="SAM" id="MobiDB-lite"/>
    </source>
</evidence>
<feature type="compositionally biased region" description="Basic and acidic residues" evidence="1">
    <location>
        <begin position="367"/>
        <end position="386"/>
    </location>
</feature>
<dbReference type="EMBL" id="MPDP01000040">
    <property type="protein sequence ID" value="KAK1490496.1"/>
    <property type="molecule type" value="Genomic_DNA"/>
</dbReference>
<accession>A0AAI9Y938</accession>
<feature type="compositionally biased region" description="Polar residues" evidence="1">
    <location>
        <begin position="82"/>
        <end position="92"/>
    </location>
</feature>
<feature type="compositionally biased region" description="Low complexity" evidence="1">
    <location>
        <begin position="93"/>
        <end position="103"/>
    </location>
</feature>
<evidence type="ECO:0000313" key="2">
    <source>
        <dbReference type="EMBL" id="KAK1490496.1"/>
    </source>
</evidence>
<feature type="region of interest" description="Disordered" evidence="1">
    <location>
        <begin position="82"/>
        <end position="107"/>
    </location>
</feature>
<evidence type="ECO:0000313" key="3">
    <source>
        <dbReference type="Proteomes" id="UP001239213"/>
    </source>
</evidence>